<keyword evidence="4" id="KW-0804">Transcription</keyword>
<keyword evidence="3" id="KW-0805">Transcription regulation</keyword>
<dbReference type="Pfam" id="PF00172">
    <property type="entry name" value="Zn_clus"/>
    <property type="match status" value="1"/>
</dbReference>
<dbReference type="PROSITE" id="PS50048">
    <property type="entry name" value="ZN2_CY6_FUNGAL_2"/>
    <property type="match status" value="1"/>
</dbReference>
<dbReference type="SUPFAM" id="SSF57701">
    <property type="entry name" value="Zn2/Cys6 DNA-binding domain"/>
    <property type="match status" value="1"/>
</dbReference>
<dbReference type="EMBL" id="ML977313">
    <property type="protein sequence ID" value="KAF2120532.1"/>
    <property type="molecule type" value="Genomic_DNA"/>
</dbReference>
<evidence type="ECO:0000256" key="4">
    <source>
        <dbReference type="ARBA" id="ARBA00023163"/>
    </source>
</evidence>
<evidence type="ECO:0000256" key="5">
    <source>
        <dbReference type="ARBA" id="ARBA00023242"/>
    </source>
</evidence>
<dbReference type="GO" id="GO:0005634">
    <property type="term" value="C:nucleus"/>
    <property type="evidence" value="ECO:0007669"/>
    <property type="project" value="UniProtKB-SubCell"/>
</dbReference>
<evidence type="ECO:0000259" key="7">
    <source>
        <dbReference type="PROSITE" id="PS50048"/>
    </source>
</evidence>
<evidence type="ECO:0000256" key="1">
    <source>
        <dbReference type="ARBA" id="ARBA00004123"/>
    </source>
</evidence>
<dbReference type="CDD" id="cd00067">
    <property type="entry name" value="GAL4"/>
    <property type="match status" value="1"/>
</dbReference>
<dbReference type="InterPro" id="IPR001138">
    <property type="entry name" value="Zn2Cys6_DnaBD"/>
</dbReference>
<evidence type="ECO:0000256" key="6">
    <source>
        <dbReference type="SAM" id="MobiDB-lite"/>
    </source>
</evidence>
<dbReference type="OrthoDB" id="5069333at2759"/>
<dbReference type="Proteomes" id="UP000799770">
    <property type="component" value="Unassembled WGS sequence"/>
</dbReference>
<dbReference type="PROSITE" id="PS00463">
    <property type="entry name" value="ZN2_CY6_FUNGAL_1"/>
    <property type="match status" value="1"/>
</dbReference>
<gene>
    <name evidence="8" type="ORF">BDV96DRAFT_594983</name>
</gene>
<dbReference type="InterPro" id="IPR036864">
    <property type="entry name" value="Zn2-C6_fun-type_DNA-bd_sf"/>
</dbReference>
<reference evidence="8" key="1">
    <citation type="journal article" date="2020" name="Stud. Mycol.">
        <title>101 Dothideomycetes genomes: a test case for predicting lifestyles and emergence of pathogens.</title>
        <authorList>
            <person name="Haridas S."/>
            <person name="Albert R."/>
            <person name="Binder M."/>
            <person name="Bloem J."/>
            <person name="Labutti K."/>
            <person name="Salamov A."/>
            <person name="Andreopoulos B."/>
            <person name="Baker S."/>
            <person name="Barry K."/>
            <person name="Bills G."/>
            <person name="Bluhm B."/>
            <person name="Cannon C."/>
            <person name="Castanera R."/>
            <person name="Culley D."/>
            <person name="Daum C."/>
            <person name="Ezra D."/>
            <person name="Gonzalez J."/>
            <person name="Henrissat B."/>
            <person name="Kuo A."/>
            <person name="Liang C."/>
            <person name="Lipzen A."/>
            <person name="Lutzoni F."/>
            <person name="Magnuson J."/>
            <person name="Mondo S."/>
            <person name="Nolan M."/>
            <person name="Ohm R."/>
            <person name="Pangilinan J."/>
            <person name="Park H.-J."/>
            <person name="Ramirez L."/>
            <person name="Alfaro M."/>
            <person name="Sun H."/>
            <person name="Tritt A."/>
            <person name="Yoshinaga Y."/>
            <person name="Zwiers L.-H."/>
            <person name="Turgeon B."/>
            <person name="Goodwin S."/>
            <person name="Spatafora J."/>
            <person name="Crous P."/>
            <person name="Grigoriev I."/>
        </authorList>
    </citation>
    <scope>NUCLEOTIDE SEQUENCE</scope>
    <source>
        <strain evidence="8">CBS 627.86</strain>
    </source>
</reference>
<comment type="subcellular location">
    <subcellularLocation>
        <location evidence="1">Nucleus</location>
    </subcellularLocation>
</comment>
<keyword evidence="9" id="KW-1185">Reference proteome</keyword>
<dbReference type="Gene3D" id="4.10.240.10">
    <property type="entry name" value="Zn(2)-C6 fungal-type DNA-binding domain"/>
    <property type="match status" value="1"/>
</dbReference>
<sequence>MNTNTKDSKHIACARCRERKVRCDGEKPSCRRCLRHGQGCQYIRGKKQQVKNEWVQHLRTFSAQPAKKKAQPTPRSSAPRTLHPVMQDATPEYLASSSPSYSSRSSSPYYENAAGSVMHNAGLEVTDQTDVSGDTHDWVVTTSTSGVPLDPNYMGPSHYETSQATFCEPEYVSTGYNVEYEPNNLSQPQPHYHMSGPLRSNTPCSQSSEEANLEYYFDPTFPYTSASHAMSSTDVNDWARYYYIPSPFPLNKSTTTEF</sequence>
<evidence type="ECO:0000256" key="2">
    <source>
        <dbReference type="ARBA" id="ARBA00022723"/>
    </source>
</evidence>
<evidence type="ECO:0000313" key="9">
    <source>
        <dbReference type="Proteomes" id="UP000799770"/>
    </source>
</evidence>
<evidence type="ECO:0000256" key="3">
    <source>
        <dbReference type="ARBA" id="ARBA00023015"/>
    </source>
</evidence>
<organism evidence="8 9">
    <name type="scientific">Lophiotrema nucula</name>
    <dbReference type="NCBI Taxonomy" id="690887"/>
    <lineage>
        <taxon>Eukaryota</taxon>
        <taxon>Fungi</taxon>
        <taxon>Dikarya</taxon>
        <taxon>Ascomycota</taxon>
        <taxon>Pezizomycotina</taxon>
        <taxon>Dothideomycetes</taxon>
        <taxon>Pleosporomycetidae</taxon>
        <taxon>Pleosporales</taxon>
        <taxon>Lophiotremataceae</taxon>
        <taxon>Lophiotrema</taxon>
    </lineage>
</organism>
<dbReference type="PANTHER" id="PTHR47338">
    <property type="entry name" value="ZN(II)2CYS6 TRANSCRIPTION FACTOR (EUROFUNG)-RELATED"/>
    <property type="match status" value="1"/>
</dbReference>
<dbReference type="AlphaFoldDB" id="A0A6A5ZLR1"/>
<feature type="region of interest" description="Disordered" evidence="6">
    <location>
        <begin position="60"/>
        <end position="82"/>
    </location>
</feature>
<dbReference type="PRINTS" id="PR00755">
    <property type="entry name" value="AFLATOXINBRP"/>
</dbReference>
<dbReference type="GO" id="GO:0000981">
    <property type="term" value="F:DNA-binding transcription factor activity, RNA polymerase II-specific"/>
    <property type="evidence" value="ECO:0007669"/>
    <property type="project" value="InterPro"/>
</dbReference>
<dbReference type="GO" id="GO:0008270">
    <property type="term" value="F:zinc ion binding"/>
    <property type="evidence" value="ECO:0007669"/>
    <property type="project" value="InterPro"/>
</dbReference>
<evidence type="ECO:0000313" key="8">
    <source>
        <dbReference type="EMBL" id="KAF2120532.1"/>
    </source>
</evidence>
<name>A0A6A5ZLR1_9PLEO</name>
<dbReference type="InterPro" id="IPR050815">
    <property type="entry name" value="TF_fung"/>
</dbReference>
<accession>A0A6A5ZLR1</accession>
<dbReference type="SMART" id="SM00066">
    <property type="entry name" value="GAL4"/>
    <property type="match status" value="1"/>
</dbReference>
<keyword evidence="2" id="KW-0479">Metal-binding</keyword>
<keyword evidence="5" id="KW-0539">Nucleus</keyword>
<dbReference type="PANTHER" id="PTHR47338:SF5">
    <property type="entry name" value="ZN(II)2CYS6 TRANSCRIPTION FACTOR (EUROFUNG)"/>
    <property type="match status" value="1"/>
</dbReference>
<proteinExistence type="predicted"/>
<feature type="domain" description="Zn(2)-C6 fungal-type" evidence="7">
    <location>
        <begin position="12"/>
        <end position="42"/>
    </location>
</feature>
<protein>
    <recommendedName>
        <fullName evidence="7">Zn(2)-C6 fungal-type domain-containing protein</fullName>
    </recommendedName>
</protein>